<feature type="domain" description="RNA polymerase II assembly factor Rtp1 C-terminal" evidence="3">
    <location>
        <begin position="638"/>
        <end position="760"/>
    </location>
</feature>
<feature type="compositionally biased region" description="Basic and acidic residues" evidence="2">
    <location>
        <begin position="836"/>
        <end position="849"/>
    </location>
</feature>
<keyword evidence="5" id="KW-1185">Reference proteome</keyword>
<evidence type="ECO:0000256" key="2">
    <source>
        <dbReference type="SAM" id="MobiDB-lite"/>
    </source>
</evidence>
<name>A0A0L6V4R5_9BASI</name>
<dbReference type="Proteomes" id="UP000037035">
    <property type="component" value="Unassembled WGS sequence"/>
</dbReference>
<reference evidence="4 5" key="1">
    <citation type="submission" date="2015-08" db="EMBL/GenBank/DDBJ databases">
        <title>Next Generation Sequencing and Analysis of the Genome of Puccinia sorghi L Schw, the Causal Agent of Maize Common Rust.</title>
        <authorList>
            <person name="Rochi L."/>
            <person name="Burguener G."/>
            <person name="Darino M."/>
            <person name="Turjanski A."/>
            <person name="Kreff E."/>
            <person name="Dieguez M.J."/>
            <person name="Sacco F."/>
        </authorList>
    </citation>
    <scope>NUCLEOTIDE SEQUENCE [LARGE SCALE GENOMIC DNA]</scope>
    <source>
        <strain evidence="4 5">RO10H11247</strain>
    </source>
</reference>
<dbReference type="PANTHER" id="PTHR20959">
    <property type="entry name" value="TRANSPORT AND GOLGI ORGANIZATION PROTEIN 6 FAMILY MEMBER"/>
    <property type="match status" value="1"/>
</dbReference>
<protein>
    <recommendedName>
        <fullName evidence="3">RNA polymerase II assembly factor Rtp1 C-terminal domain-containing protein</fullName>
    </recommendedName>
</protein>
<feature type="compositionally biased region" description="Acidic residues" evidence="2">
    <location>
        <begin position="553"/>
        <end position="565"/>
    </location>
</feature>
<evidence type="ECO:0000259" key="3">
    <source>
        <dbReference type="Pfam" id="PF10363"/>
    </source>
</evidence>
<feature type="region of interest" description="Disordered" evidence="2">
    <location>
        <begin position="28"/>
        <end position="50"/>
    </location>
</feature>
<accession>A0A0L6V4R5</accession>
<dbReference type="PANTHER" id="PTHR20959:SF1">
    <property type="entry name" value="TRANSPORT AND GOLGI ORGANIZATION PROTEIN 6 HOMOLOG"/>
    <property type="match status" value="1"/>
</dbReference>
<feature type="region of interest" description="Disordered" evidence="2">
    <location>
        <begin position="544"/>
        <end position="565"/>
    </location>
</feature>
<feature type="region of interest" description="Disordered" evidence="2">
    <location>
        <begin position="829"/>
        <end position="856"/>
    </location>
</feature>
<dbReference type="GO" id="GO:0009306">
    <property type="term" value="P:protein secretion"/>
    <property type="evidence" value="ECO:0007669"/>
    <property type="project" value="TreeGrafter"/>
</dbReference>
<dbReference type="VEuPathDB" id="FungiDB:VP01_265g14"/>
<dbReference type="OrthoDB" id="39591at2759"/>
<dbReference type="Pfam" id="PF10363">
    <property type="entry name" value="RTP1_C1"/>
    <property type="match status" value="1"/>
</dbReference>
<sequence>MEDIKKVIRQSNGQEEEPLTTLQTLSNELRKNYPLTTTTTTTTTPPPPLGTKDITKVQQLTQQLITTNTKELINILLPNDLIKKHSQHPRFAIHNAVLPKLLTPITQALIKLTHVPKERNWAEQHLTRLLDLTTPKTAFSSLLSLKPTPPSNNLLSQQLLRPSGLKALLQSILSADHYHDDDTQESATLKRFESLYHILSHPPSTVSDSLYWHTILNNLIQIIILPQENSTGEQKLKAPDQIRRASCFILSQITTRQPAVFKTHLSPLLHAAFHPSPKIVSTPAALEEEIVTAAQINHALELINQLIINSEPSHLFIDRLVVPILPQLISLILFLHRVRAEPKIRQAAHELVQIWIKLHPADTIANWLVRAIRELEAGRELNRHDPPTDQSSHSYQWARDPNGMPCIKNIPTSSTHSLDFALDPNVLIIWFQNLETRQFLGQVLSTWLEEVLLLRNRPGFIEAKMTLFRIQCSLKILDAFEIPQIVPEPRHFFPFILHALRLEPSPRTSHPPTKPQKQKESRQDQPLTLNSLKFLNLDCDSHHNPEKQVQDQLENDDDDDDDDLDLDHGVLVAGLSLLVALIEGHPEMDEDNTPGLKEISQLLDELLLSQSPLGGRMISDELYDLGIKSRLLLSVRKALSEVNQAVEQERAALEGQYRSGLALLKDDCLPLLESWAPHVVELLLGLVEEADSFVYLNAIKALSALAERFYLIVGPALANAFARPLLHPTREETESAALRDFDRSVRVGEAMLQVIQRAGTALPVYIDKLQPSLLLVLHSSLSTAAPLKPSALAILAACVEAAPGALGSTLSSLIEACLDILRCAGRPVEGSVSGCRTDKTTEENSSRPEQEEEGEPLPIVSPIYGVHHHWTLVRAALLFIQTLLSQTLALCFEAQSCPKNLALLATIRANIAHHLPHIHTVLSYLQLPPSSPVAPTTSNLLPSPNLPLPTPKSSPLVAASLLHNALKSLAVLRDVVSKREMGCKMRKK</sequence>
<comment type="caution">
    <text evidence="4">The sequence shown here is derived from an EMBL/GenBank/DDBJ whole genome shotgun (WGS) entry which is preliminary data.</text>
</comment>
<feature type="region of interest" description="Disordered" evidence="2">
    <location>
        <begin position="503"/>
        <end position="525"/>
    </location>
</feature>
<comment type="similarity">
    <text evidence="1">Belongs to the Tango6 family.</text>
</comment>
<dbReference type="EMBL" id="LAVV01007568">
    <property type="protein sequence ID" value="KNZ55512.1"/>
    <property type="molecule type" value="Genomic_DNA"/>
</dbReference>
<evidence type="ECO:0000256" key="1">
    <source>
        <dbReference type="ARBA" id="ARBA00005724"/>
    </source>
</evidence>
<dbReference type="AlphaFoldDB" id="A0A0L6V4R5"/>
<feature type="compositionally biased region" description="Low complexity" evidence="2">
    <location>
        <begin position="34"/>
        <end position="43"/>
    </location>
</feature>
<evidence type="ECO:0000313" key="5">
    <source>
        <dbReference type="Proteomes" id="UP000037035"/>
    </source>
</evidence>
<organism evidence="4 5">
    <name type="scientific">Puccinia sorghi</name>
    <dbReference type="NCBI Taxonomy" id="27349"/>
    <lineage>
        <taxon>Eukaryota</taxon>
        <taxon>Fungi</taxon>
        <taxon>Dikarya</taxon>
        <taxon>Basidiomycota</taxon>
        <taxon>Pucciniomycotina</taxon>
        <taxon>Pucciniomycetes</taxon>
        <taxon>Pucciniales</taxon>
        <taxon>Pucciniaceae</taxon>
        <taxon>Puccinia</taxon>
    </lineage>
</organism>
<evidence type="ECO:0000313" key="4">
    <source>
        <dbReference type="EMBL" id="KNZ55512.1"/>
    </source>
</evidence>
<dbReference type="InterPro" id="IPR039600">
    <property type="entry name" value="TANGO6/Rtp1"/>
</dbReference>
<proteinExistence type="inferred from homology"/>
<dbReference type="InterPro" id="IPR016024">
    <property type="entry name" value="ARM-type_fold"/>
</dbReference>
<dbReference type="SUPFAM" id="SSF48371">
    <property type="entry name" value="ARM repeat"/>
    <property type="match status" value="1"/>
</dbReference>
<dbReference type="InterPro" id="IPR019451">
    <property type="entry name" value="Rtp1_C1"/>
</dbReference>
<gene>
    <name evidence="4" type="ORF">VP01_265g14</name>
</gene>